<evidence type="ECO:0000256" key="1">
    <source>
        <dbReference type="SAM" id="Coils"/>
    </source>
</evidence>
<evidence type="ECO:0000259" key="6">
    <source>
        <dbReference type="Pfam" id="PF07696"/>
    </source>
</evidence>
<feature type="transmembrane region" description="Helical" evidence="2">
    <location>
        <begin position="216"/>
        <end position="235"/>
    </location>
</feature>
<keyword evidence="8" id="KW-1185">Reference proteome</keyword>
<gene>
    <name evidence="7" type="ORF">FAES_1702</name>
</gene>
<dbReference type="PANTHER" id="PTHR34220">
    <property type="entry name" value="SENSOR HISTIDINE KINASE YPDA"/>
    <property type="match status" value="1"/>
</dbReference>
<sequence>MRYGSKTEKASYNRLSRSRFNLLRPSLLLALKLLLLACHTNDGRRNVPTGNVPAAVQLDRAGEPHALQAAVTYLTETGGPLTLEQVRRQPMMPVEADQIDFGHTDRVHWLRFSISNGVAAQQPVWVLRVMSLSSTVCDLYLVDPTGRVRQWPAGIRFSFAQRPFDALTFDFPLRLTDPRPYTAYLRLAGVNSQQYTLDLLPLPVAHRYAREFETIMALYFGAMLAMLIYNAFLFVSVRDRGYLLYTVYLLAMTATHLCMYGLGFKWLWPDNPDWAVRAQNVFTGLTIATAAAFANHFLAIPQRLPRLQWVLYSFIVVGLGISGLALLANSAQITQFVALSVVPVILVTWVAALLIWRRGYAPALFYVLGWLVLFVTIGLFSLKNLGIWAGATFVNFLMPIGTATEMLLFSFGLGYRINLSRREQAQLQQQRAEAEMRALRAQMNPHFVFNCLNTLDYYILSQQPDRASDFLQRFSQLIRNVLEQSRHESILLADELATLRLYIELEQERSRSRFTYQLDCDPTLSHVPIAPMLIQPFVENAILHGLRHKTDGTGQLTITCRHEAPHLLITIADNGIGRTAAAALHQPPTTNRRESLGMTVTAERLAALGAYLTVADGAPGTLVTLTIKLS</sequence>
<dbReference type="SUPFAM" id="SSF55874">
    <property type="entry name" value="ATPase domain of HSP90 chaperone/DNA topoisomerase II/histidine kinase"/>
    <property type="match status" value="1"/>
</dbReference>
<dbReference type="eggNOG" id="COG2972">
    <property type="taxonomic scope" value="Bacteria"/>
</dbReference>
<dbReference type="InterPro" id="IPR011622">
    <property type="entry name" value="7TMR_DISM_rcpt_extracell_dom2"/>
</dbReference>
<dbReference type="InterPro" id="IPR036890">
    <property type="entry name" value="HATPase_C_sf"/>
</dbReference>
<dbReference type="Gene3D" id="3.30.565.10">
    <property type="entry name" value="Histidine kinase-like ATPase, C-terminal domain"/>
    <property type="match status" value="1"/>
</dbReference>
<dbReference type="EMBL" id="HE796683">
    <property type="protein sequence ID" value="CCG99712.1"/>
    <property type="molecule type" value="Genomic_DNA"/>
</dbReference>
<accession>I0K6F9</accession>
<evidence type="ECO:0000313" key="8">
    <source>
        <dbReference type="Proteomes" id="UP000011058"/>
    </source>
</evidence>
<feature type="domain" description="Histidine kinase/HSP90-like ATPase" evidence="3">
    <location>
        <begin position="535"/>
        <end position="629"/>
    </location>
</feature>
<name>I0K6F9_9BACT</name>
<keyword evidence="2" id="KW-0472">Membrane</keyword>
<evidence type="ECO:0000259" key="3">
    <source>
        <dbReference type="Pfam" id="PF02518"/>
    </source>
</evidence>
<evidence type="ECO:0000259" key="5">
    <source>
        <dbReference type="Pfam" id="PF07695"/>
    </source>
</evidence>
<dbReference type="InterPro" id="IPR010559">
    <property type="entry name" value="Sig_transdc_His_kin_internal"/>
</dbReference>
<dbReference type="STRING" id="1166018.FAES_1702"/>
<feature type="transmembrane region" description="Helical" evidence="2">
    <location>
        <begin position="363"/>
        <end position="382"/>
    </location>
</feature>
<dbReference type="PANTHER" id="PTHR34220:SF7">
    <property type="entry name" value="SENSOR HISTIDINE KINASE YPDA"/>
    <property type="match status" value="1"/>
</dbReference>
<feature type="transmembrane region" description="Helical" evidence="2">
    <location>
        <begin position="333"/>
        <end position="356"/>
    </location>
</feature>
<feature type="domain" description="Signal transduction histidine kinase internal region" evidence="4">
    <location>
        <begin position="434"/>
        <end position="514"/>
    </location>
</feature>
<dbReference type="InterPro" id="IPR050640">
    <property type="entry name" value="Bact_2-comp_sensor_kinase"/>
</dbReference>
<keyword evidence="2" id="KW-0812">Transmembrane</keyword>
<dbReference type="InterPro" id="IPR011623">
    <property type="entry name" value="7TMR_DISM_rcpt_extracell_dom1"/>
</dbReference>
<keyword evidence="7" id="KW-0808">Transferase</keyword>
<dbReference type="Pfam" id="PF07696">
    <property type="entry name" value="7TMR-DISMED2"/>
    <property type="match status" value="1"/>
</dbReference>
<evidence type="ECO:0000313" key="7">
    <source>
        <dbReference type="EMBL" id="CCG99712.1"/>
    </source>
</evidence>
<feature type="transmembrane region" description="Helical" evidence="2">
    <location>
        <begin position="309"/>
        <end position="327"/>
    </location>
</feature>
<keyword evidence="1" id="KW-0175">Coiled coil</keyword>
<evidence type="ECO:0000256" key="2">
    <source>
        <dbReference type="SAM" id="Phobius"/>
    </source>
</evidence>
<feature type="domain" description="7TM-DISM receptor extracellular" evidence="5">
    <location>
        <begin position="215"/>
        <end position="416"/>
    </location>
</feature>
<dbReference type="KEGG" id="fae:FAES_1702"/>
<dbReference type="Proteomes" id="UP000011058">
    <property type="component" value="Chromosome"/>
</dbReference>
<dbReference type="Pfam" id="PF02518">
    <property type="entry name" value="HATPase_c"/>
    <property type="match status" value="1"/>
</dbReference>
<dbReference type="Pfam" id="PF07695">
    <property type="entry name" value="7TMR-DISM_7TM"/>
    <property type="match status" value="1"/>
</dbReference>
<proteinExistence type="predicted"/>
<keyword evidence="2" id="KW-1133">Transmembrane helix</keyword>
<feature type="transmembrane region" description="Helical" evidence="2">
    <location>
        <begin position="388"/>
        <end position="413"/>
    </location>
</feature>
<dbReference type="Gene3D" id="2.60.40.2380">
    <property type="match status" value="1"/>
</dbReference>
<evidence type="ECO:0000259" key="4">
    <source>
        <dbReference type="Pfam" id="PF06580"/>
    </source>
</evidence>
<reference evidence="7 8" key="1">
    <citation type="journal article" date="2012" name="J. Bacteriol.">
        <title>Genome Sequence of Fibrella aestuarina BUZ 2T, a Filamentous Marine Bacterium.</title>
        <authorList>
            <person name="Filippini M."/>
            <person name="Qi W."/>
            <person name="Blom J."/>
            <person name="Goesmann A."/>
            <person name="Smits T.H."/>
            <person name="Bagheri H.C."/>
        </authorList>
    </citation>
    <scope>NUCLEOTIDE SEQUENCE [LARGE SCALE GENOMIC DNA]</scope>
    <source>
        <strain evidence="8">BUZ 2T</strain>
    </source>
</reference>
<dbReference type="GO" id="GO:0016020">
    <property type="term" value="C:membrane"/>
    <property type="evidence" value="ECO:0007669"/>
    <property type="project" value="InterPro"/>
</dbReference>
<dbReference type="AlphaFoldDB" id="I0K6F9"/>
<dbReference type="EC" id="2.7.13.3" evidence="7"/>
<dbReference type="Pfam" id="PF06580">
    <property type="entry name" value="His_kinase"/>
    <property type="match status" value="1"/>
</dbReference>
<organism evidence="7 8">
    <name type="scientific">Fibrella aestuarina BUZ 2</name>
    <dbReference type="NCBI Taxonomy" id="1166018"/>
    <lineage>
        <taxon>Bacteria</taxon>
        <taxon>Pseudomonadati</taxon>
        <taxon>Bacteroidota</taxon>
        <taxon>Cytophagia</taxon>
        <taxon>Cytophagales</taxon>
        <taxon>Spirosomataceae</taxon>
        <taxon>Fibrella</taxon>
    </lineage>
</organism>
<dbReference type="HOGENOM" id="CLU_028525_0_0_10"/>
<dbReference type="GO" id="GO:0000155">
    <property type="term" value="F:phosphorelay sensor kinase activity"/>
    <property type="evidence" value="ECO:0007669"/>
    <property type="project" value="InterPro"/>
</dbReference>
<dbReference type="InterPro" id="IPR003594">
    <property type="entry name" value="HATPase_dom"/>
</dbReference>
<feature type="domain" description="7TM-DISM receptor extracellular" evidence="6">
    <location>
        <begin position="69"/>
        <end position="199"/>
    </location>
</feature>
<feature type="transmembrane region" description="Helical" evidence="2">
    <location>
        <begin position="242"/>
        <end position="262"/>
    </location>
</feature>
<feature type="coiled-coil region" evidence="1">
    <location>
        <begin position="417"/>
        <end position="444"/>
    </location>
</feature>
<feature type="transmembrane region" description="Helical" evidence="2">
    <location>
        <begin position="282"/>
        <end position="300"/>
    </location>
</feature>
<protein>
    <submittedName>
        <fullName evidence="7">Sensor protein lytS</fullName>
        <ecNumber evidence="7">2.7.13.3</ecNumber>
    </submittedName>
</protein>